<evidence type="ECO:0000256" key="1">
    <source>
        <dbReference type="ARBA" id="ARBA00004141"/>
    </source>
</evidence>
<evidence type="ECO:0000313" key="7">
    <source>
        <dbReference type="Proteomes" id="UP000241206"/>
    </source>
</evidence>
<dbReference type="Pfam" id="PF01925">
    <property type="entry name" value="TauE"/>
    <property type="match status" value="1"/>
</dbReference>
<keyword evidence="3 5" id="KW-1133">Transmembrane helix</keyword>
<comment type="subcellular location">
    <subcellularLocation>
        <location evidence="5">Cell membrane</location>
        <topology evidence="5">Multi-pass membrane protein</topology>
    </subcellularLocation>
    <subcellularLocation>
        <location evidence="1">Membrane</location>
        <topology evidence="1">Multi-pass membrane protein</topology>
    </subcellularLocation>
</comment>
<feature type="transmembrane region" description="Helical" evidence="5">
    <location>
        <begin position="106"/>
        <end position="124"/>
    </location>
</feature>
<dbReference type="InterPro" id="IPR051598">
    <property type="entry name" value="TSUP/Inactive_protease-like"/>
</dbReference>
<sequence length="262" mass="27401">MIDLASIPWADLAPFILIGFLAQLVDSALGMAFGVISNSLLLLLGLPPMAASAATHTVEGLASGTSGAAHALQRNVDWPLFARLVLPGIVGGLIGVWVLTFVHTDIARPVVLVYLAAIGAYLIWRAPRRPQAYRRMRLVGPLGFIGGFLDASGGGWGPIVTGNLLAQGMTPRMAVGTVNAAEFFVTVTVLSAFIGTLGLSSFTQAASGLLIGGIAAAPAGAWLTKRISPKLLMQLVGIVLIGISLWGFISLMFDPVPVFQRF</sequence>
<dbReference type="Proteomes" id="UP000241206">
    <property type="component" value="Unassembled WGS sequence"/>
</dbReference>
<feature type="transmembrane region" description="Helical" evidence="5">
    <location>
        <begin position="80"/>
        <end position="99"/>
    </location>
</feature>
<dbReference type="AlphaFoldDB" id="A0A2T4HRX5"/>
<feature type="transmembrane region" description="Helical" evidence="5">
    <location>
        <begin position="178"/>
        <end position="199"/>
    </location>
</feature>
<dbReference type="EMBL" id="PHHF01000063">
    <property type="protein sequence ID" value="PTD18555.1"/>
    <property type="molecule type" value="Genomic_DNA"/>
</dbReference>
<organism evidence="6 7">
    <name type="scientific">Edaphosphingomonas fennica</name>
    <dbReference type="NCBI Taxonomy" id="114404"/>
    <lineage>
        <taxon>Bacteria</taxon>
        <taxon>Pseudomonadati</taxon>
        <taxon>Pseudomonadota</taxon>
        <taxon>Alphaproteobacteria</taxon>
        <taxon>Sphingomonadales</taxon>
        <taxon>Rhizorhabdaceae</taxon>
        <taxon>Edaphosphingomonas</taxon>
    </lineage>
</organism>
<evidence type="ECO:0000256" key="5">
    <source>
        <dbReference type="RuleBase" id="RU363041"/>
    </source>
</evidence>
<evidence type="ECO:0000313" key="6">
    <source>
        <dbReference type="EMBL" id="PTD18555.1"/>
    </source>
</evidence>
<dbReference type="InterPro" id="IPR002781">
    <property type="entry name" value="TM_pro_TauE-like"/>
</dbReference>
<proteinExistence type="inferred from homology"/>
<keyword evidence="4 5" id="KW-0472">Membrane</keyword>
<dbReference type="PANTHER" id="PTHR43701:SF12">
    <property type="entry name" value="MEMBRANE TRANSPORTER PROTEIN YTNM-RELATED"/>
    <property type="match status" value="1"/>
</dbReference>
<evidence type="ECO:0000256" key="4">
    <source>
        <dbReference type="ARBA" id="ARBA00023136"/>
    </source>
</evidence>
<comment type="caution">
    <text evidence="6">The sequence shown here is derived from an EMBL/GenBank/DDBJ whole genome shotgun (WGS) entry which is preliminary data.</text>
</comment>
<feature type="transmembrane region" description="Helical" evidence="5">
    <location>
        <begin position="231"/>
        <end position="253"/>
    </location>
</feature>
<dbReference type="GO" id="GO:0005886">
    <property type="term" value="C:plasma membrane"/>
    <property type="evidence" value="ECO:0007669"/>
    <property type="project" value="UniProtKB-SubCell"/>
</dbReference>
<keyword evidence="2 5" id="KW-0812">Transmembrane</keyword>
<gene>
    <name evidence="6" type="ORF">CV103_14955</name>
</gene>
<evidence type="ECO:0000256" key="2">
    <source>
        <dbReference type="ARBA" id="ARBA00022692"/>
    </source>
</evidence>
<accession>A0A2T4HRX5</accession>
<feature type="transmembrane region" description="Helical" evidence="5">
    <location>
        <begin position="12"/>
        <end position="36"/>
    </location>
</feature>
<name>A0A2T4HRX5_9SPHN</name>
<dbReference type="RefSeq" id="WP_015459238.1">
    <property type="nucleotide sequence ID" value="NZ_PHHF01000063.1"/>
</dbReference>
<keyword evidence="5" id="KW-1003">Cell membrane</keyword>
<evidence type="ECO:0000256" key="3">
    <source>
        <dbReference type="ARBA" id="ARBA00022989"/>
    </source>
</evidence>
<comment type="similarity">
    <text evidence="5">Belongs to the 4-toluene sulfonate uptake permease (TSUP) (TC 2.A.102) family.</text>
</comment>
<reference evidence="6 7" key="1">
    <citation type="submission" date="2017-11" db="EMBL/GenBank/DDBJ databases">
        <title>Sphingomonas oleivorans sp. nov., isolated from oil-contaminated soil.</title>
        <authorList>
            <person name="Wang L."/>
            <person name="Chen L."/>
        </authorList>
    </citation>
    <scope>NUCLEOTIDE SEQUENCE [LARGE SCALE GENOMIC DNA]</scope>
    <source>
        <strain evidence="6 7">K101</strain>
    </source>
</reference>
<protein>
    <recommendedName>
        <fullName evidence="5">Probable membrane transporter protein</fullName>
    </recommendedName>
</protein>
<dbReference type="PANTHER" id="PTHR43701">
    <property type="entry name" value="MEMBRANE TRANSPORTER PROTEIN MJ0441-RELATED"/>
    <property type="match status" value="1"/>
</dbReference>
<keyword evidence="7" id="KW-1185">Reference proteome</keyword>
<feature type="transmembrane region" description="Helical" evidence="5">
    <location>
        <begin position="144"/>
        <end position="166"/>
    </location>
</feature>